<dbReference type="RefSeq" id="WP_268607150.1">
    <property type="nucleotide sequence ID" value="NZ_JAMDLV010000006.1"/>
</dbReference>
<keyword evidence="2" id="KW-0812">Transmembrane</keyword>
<keyword evidence="2" id="KW-0472">Membrane</keyword>
<protein>
    <submittedName>
        <fullName evidence="3">Uncharacterized protein</fullName>
    </submittedName>
</protein>
<feature type="coiled-coil region" evidence="1">
    <location>
        <begin position="67"/>
        <end position="98"/>
    </location>
</feature>
<evidence type="ECO:0000256" key="2">
    <source>
        <dbReference type="SAM" id="Phobius"/>
    </source>
</evidence>
<keyword evidence="4" id="KW-1185">Reference proteome</keyword>
<gene>
    <name evidence="3" type="ORF">M5X09_17460</name>
</gene>
<reference evidence="3 4" key="1">
    <citation type="submission" date="2022-05" db="EMBL/GenBank/DDBJ databases">
        <title>Genome Sequencing of Bee-Associated Microbes.</title>
        <authorList>
            <person name="Dunlap C."/>
        </authorList>
    </citation>
    <scope>NUCLEOTIDE SEQUENCE [LARGE SCALE GENOMIC DNA]</scope>
    <source>
        <strain evidence="3 4">NRRL NRS-1438</strain>
    </source>
</reference>
<name>A0ABT4DVS2_9BACL</name>
<sequence>MNITAGYRLAAVNKIIISIKYEQIPQPMGIVSRLYSDMKKFAIIVVIVICASMLTACGEKRNDTLTTNSAKQDIEEENQKLKRELEELKSKQAELDDSPSSNEEITLSDHVDFVADSISDGVISITDEGSEFIDNNPQFFFDPTAESVQKVKSLAKKLNNKELNKNIRPFLSQLVTFKGAVVQISEEEYDESVTLTTVLVGDEDFNFFTVFLFGSYDVLEEDYVSVAGLPLGGYSFENTGGGYTNAQLLFGSVLEKIKD</sequence>
<feature type="transmembrane region" description="Helical" evidence="2">
    <location>
        <begin position="41"/>
        <end position="58"/>
    </location>
</feature>
<accession>A0ABT4DVS2</accession>
<organism evidence="3 4">
    <name type="scientific">Paenibacillus apiarius</name>
    <dbReference type="NCBI Taxonomy" id="46240"/>
    <lineage>
        <taxon>Bacteria</taxon>
        <taxon>Bacillati</taxon>
        <taxon>Bacillota</taxon>
        <taxon>Bacilli</taxon>
        <taxon>Bacillales</taxon>
        <taxon>Paenibacillaceae</taxon>
        <taxon>Paenibacillus</taxon>
    </lineage>
</organism>
<keyword evidence="2" id="KW-1133">Transmembrane helix</keyword>
<evidence type="ECO:0000313" key="3">
    <source>
        <dbReference type="EMBL" id="MCY9521434.1"/>
    </source>
</evidence>
<comment type="caution">
    <text evidence="3">The sequence shown here is derived from an EMBL/GenBank/DDBJ whole genome shotgun (WGS) entry which is preliminary data.</text>
</comment>
<keyword evidence="1" id="KW-0175">Coiled coil</keyword>
<evidence type="ECO:0000256" key="1">
    <source>
        <dbReference type="SAM" id="Coils"/>
    </source>
</evidence>
<proteinExistence type="predicted"/>
<dbReference type="Proteomes" id="UP001207626">
    <property type="component" value="Unassembled WGS sequence"/>
</dbReference>
<evidence type="ECO:0000313" key="4">
    <source>
        <dbReference type="Proteomes" id="UP001207626"/>
    </source>
</evidence>
<dbReference type="EMBL" id="JAMDLW010000023">
    <property type="protein sequence ID" value="MCY9521434.1"/>
    <property type="molecule type" value="Genomic_DNA"/>
</dbReference>